<sequence>MNRDHLSAHQTHTEDVWRLALDVLSAHINTAFQTQQGAGERRSDAVLDRRRFQR</sequence>
<feature type="compositionally biased region" description="Basic and acidic residues" evidence="1">
    <location>
        <begin position="39"/>
        <end position="54"/>
    </location>
</feature>
<reference evidence="2 3" key="1">
    <citation type="submission" date="2018-06" db="EMBL/GenBank/DDBJ databases">
        <authorList>
            <consortium name="Pathogen Informatics"/>
            <person name="Doyle S."/>
        </authorList>
    </citation>
    <scope>NUCLEOTIDE SEQUENCE [LARGE SCALE GENOMIC DNA]</scope>
    <source>
        <strain evidence="2 3">NCTC8297</strain>
    </source>
</reference>
<evidence type="ECO:0000256" key="1">
    <source>
        <dbReference type="SAM" id="MobiDB-lite"/>
    </source>
</evidence>
<dbReference type="EMBL" id="UGXG01000002">
    <property type="protein sequence ID" value="SUG47553.1"/>
    <property type="molecule type" value="Genomic_DNA"/>
</dbReference>
<evidence type="ECO:0000313" key="3">
    <source>
        <dbReference type="Proteomes" id="UP000254741"/>
    </source>
</evidence>
<organism evidence="2 3">
    <name type="scientific">Salmonella enterica subsp. arizonae</name>
    <dbReference type="NCBI Taxonomy" id="59203"/>
    <lineage>
        <taxon>Bacteria</taxon>
        <taxon>Pseudomonadati</taxon>
        <taxon>Pseudomonadota</taxon>
        <taxon>Gammaproteobacteria</taxon>
        <taxon>Enterobacterales</taxon>
        <taxon>Enterobacteriaceae</taxon>
        <taxon>Salmonella</taxon>
    </lineage>
</organism>
<dbReference type="Proteomes" id="UP000254741">
    <property type="component" value="Unassembled WGS sequence"/>
</dbReference>
<proteinExistence type="predicted"/>
<accession>A0A379TB70</accession>
<feature type="region of interest" description="Disordered" evidence="1">
    <location>
        <begin position="33"/>
        <end position="54"/>
    </location>
</feature>
<gene>
    <name evidence="2" type="ORF">NCTC8297_02824</name>
</gene>
<protein>
    <submittedName>
        <fullName evidence="2">Uncharacterized protein</fullName>
    </submittedName>
</protein>
<dbReference type="AlphaFoldDB" id="A0A379TB70"/>
<name>A0A379TB70_SALER</name>
<evidence type="ECO:0000313" key="2">
    <source>
        <dbReference type="EMBL" id="SUG47553.1"/>
    </source>
</evidence>